<dbReference type="PANTHER" id="PTHR43250">
    <property type="entry name" value="EXODEOXYRIBONUCLEASE III"/>
    <property type="match status" value="1"/>
</dbReference>
<dbReference type="Proteomes" id="UP000595708">
    <property type="component" value="Chromosome"/>
</dbReference>
<evidence type="ECO:0000256" key="6">
    <source>
        <dbReference type="PIRSR" id="PIRSR604808-2"/>
    </source>
</evidence>
<gene>
    <name evidence="9" type="primary">xthA</name>
    <name evidence="9" type="ORF">PADco_3300</name>
</gene>
<feature type="active site" description="Proton donor/acceptor" evidence="5">
    <location>
        <position position="146"/>
    </location>
</feature>
<feature type="site" description="Transition state stabilizer" evidence="7">
    <location>
        <position position="148"/>
    </location>
</feature>
<feature type="active site" evidence="5">
    <location>
        <position position="105"/>
    </location>
</feature>
<keyword evidence="6" id="KW-0464">Manganese</keyword>
<feature type="domain" description="Endonuclease/exonuclease/phosphatase" evidence="8">
    <location>
        <begin position="4"/>
        <end position="247"/>
    </location>
</feature>
<dbReference type="SUPFAM" id="SSF56219">
    <property type="entry name" value="DNase I-like"/>
    <property type="match status" value="1"/>
</dbReference>
<feature type="active site" description="Proton acceptor" evidence="5">
    <location>
        <position position="247"/>
    </location>
</feature>
<evidence type="ECO:0000256" key="5">
    <source>
        <dbReference type="PIRSR" id="PIRSR604808-1"/>
    </source>
</evidence>
<dbReference type="CDD" id="cd09086">
    <property type="entry name" value="ExoIII-like_AP-endo"/>
    <property type="match status" value="1"/>
</dbReference>
<evidence type="ECO:0000256" key="1">
    <source>
        <dbReference type="ARBA" id="ARBA00007092"/>
    </source>
</evidence>
<keyword evidence="10" id="KW-1185">Reference proteome</keyword>
<feature type="binding site" evidence="6">
    <location>
        <position position="247"/>
    </location>
    <ligand>
        <name>Mg(2+)</name>
        <dbReference type="ChEBI" id="CHEBI:18420"/>
        <label>1</label>
    </ligand>
</feature>
<evidence type="ECO:0000256" key="2">
    <source>
        <dbReference type="ARBA" id="ARBA00022723"/>
    </source>
</evidence>
<dbReference type="NCBIfam" id="TIGR00633">
    <property type="entry name" value="xth"/>
    <property type="match status" value="1"/>
</dbReference>
<dbReference type="GO" id="GO:0006281">
    <property type="term" value="P:DNA repair"/>
    <property type="evidence" value="ECO:0007669"/>
    <property type="project" value="InterPro"/>
</dbReference>
<dbReference type="GO" id="GO:0046872">
    <property type="term" value="F:metal ion binding"/>
    <property type="evidence" value="ECO:0007669"/>
    <property type="project" value="UniProtKB-KW"/>
</dbReference>
<dbReference type="InterPro" id="IPR037493">
    <property type="entry name" value="ExoIII-like"/>
</dbReference>
<dbReference type="InterPro" id="IPR005135">
    <property type="entry name" value="Endo/exonuclease/phosphatase"/>
</dbReference>
<proteinExistence type="inferred from homology"/>
<comment type="cofactor">
    <cofactor evidence="6">
        <name>Mg(2+)</name>
        <dbReference type="ChEBI" id="CHEBI:18420"/>
    </cofactor>
    <cofactor evidence="6">
        <name>Mn(2+)</name>
        <dbReference type="ChEBI" id="CHEBI:29035"/>
    </cofactor>
    <text evidence="6">Probably binds two magnesium or manganese ions per subunit.</text>
</comment>
<feature type="site" description="Interaction with DNA substrate" evidence="7">
    <location>
        <position position="247"/>
    </location>
</feature>
<evidence type="ECO:0000256" key="4">
    <source>
        <dbReference type="ARBA" id="ARBA00022842"/>
    </source>
</evidence>
<dbReference type="PROSITE" id="PS51435">
    <property type="entry name" value="AP_NUCLEASE_F1_4"/>
    <property type="match status" value="1"/>
</dbReference>
<name>A0A7R6W110_9PROT</name>
<evidence type="ECO:0000313" key="9">
    <source>
        <dbReference type="EMBL" id="BCG49750.1"/>
    </source>
</evidence>
<keyword evidence="3" id="KW-0378">Hydrolase</keyword>
<comment type="similarity">
    <text evidence="1">Belongs to the DNA repair enzymes AP/ExoA family.</text>
</comment>
<feature type="binding site" evidence="6">
    <location>
        <position position="148"/>
    </location>
    <ligand>
        <name>Mg(2+)</name>
        <dbReference type="ChEBI" id="CHEBI:18420"/>
        <label>1</label>
    </ligand>
</feature>
<evidence type="ECO:0000313" key="10">
    <source>
        <dbReference type="Proteomes" id="UP000595708"/>
    </source>
</evidence>
<dbReference type="GO" id="GO:0008311">
    <property type="term" value="F:double-stranded DNA 3'-5' DNA exonuclease activity"/>
    <property type="evidence" value="ECO:0007669"/>
    <property type="project" value="InterPro"/>
</dbReference>
<evidence type="ECO:0000256" key="3">
    <source>
        <dbReference type="ARBA" id="ARBA00022801"/>
    </source>
</evidence>
<keyword evidence="2 6" id="KW-0479">Metal-binding</keyword>
<dbReference type="NCBIfam" id="TIGR00195">
    <property type="entry name" value="exoDNase_III"/>
    <property type="match status" value="1"/>
</dbReference>
<keyword evidence="4 6" id="KW-0460">Magnesium</keyword>
<feature type="binding site" evidence="6">
    <location>
        <position position="7"/>
    </location>
    <ligand>
        <name>Mg(2+)</name>
        <dbReference type="ChEBI" id="CHEBI:18420"/>
        <label>1</label>
    </ligand>
</feature>
<evidence type="ECO:0000256" key="7">
    <source>
        <dbReference type="PIRSR" id="PIRSR604808-3"/>
    </source>
</evidence>
<organism evidence="9 10">
    <name type="scientific">Candidatus Profftella armatura</name>
    <name type="common">Diaphorina cf. continua</name>
    <dbReference type="NCBI Taxonomy" id="2661583"/>
    <lineage>
        <taxon>Bacteria</taxon>
        <taxon>Pseudomonadati</taxon>
        <taxon>Pseudomonadota</taxon>
        <taxon>Betaproteobacteria</taxon>
        <taxon>Candidatus Profftella</taxon>
    </lineage>
</organism>
<sequence>MKIATWNINSIKVRLPHILRWLTNNPDISILCLQETKITNDQFPVSEIESIGFKVIFVGQKSYNGVAILSRFVINNIIINNPYFPDKNQRLITCTIAGFRIICIYVPHGESLESPKYQYKLNWLYALKRLVSKELFFYKKLILLGDYNIAPEDCDVYNPVLLKNKITFSHLERSVFFEIQNLNFIDIFRLFHKEKNLYTWWAYRKMSFTRNIGLRLDHILMTPYLAKFCKSCIIDIAPRSWGRPSDHAPVIATLDISF</sequence>
<dbReference type="InterPro" id="IPR004808">
    <property type="entry name" value="AP_endonuc_1"/>
</dbReference>
<evidence type="ECO:0000259" key="8">
    <source>
        <dbReference type="Pfam" id="PF03372"/>
    </source>
</evidence>
<accession>A0A7R6W110</accession>
<dbReference type="Pfam" id="PF03372">
    <property type="entry name" value="Exo_endo_phos"/>
    <property type="match status" value="1"/>
</dbReference>
<feature type="binding site" evidence="6">
    <location>
        <position position="35"/>
    </location>
    <ligand>
        <name>Mg(2+)</name>
        <dbReference type="ChEBI" id="CHEBI:18420"/>
        <label>1</label>
    </ligand>
</feature>
<dbReference type="PANTHER" id="PTHR43250:SF2">
    <property type="entry name" value="EXODEOXYRIBONUCLEASE III"/>
    <property type="match status" value="1"/>
</dbReference>
<dbReference type="KEGG" id="parm:PADco_3300"/>
<feature type="binding site" evidence="6">
    <location>
        <position position="246"/>
    </location>
    <ligand>
        <name>Mg(2+)</name>
        <dbReference type="ChEBI" id="CHEBI:18420"/>
        <label>1</label>
    </ligand>
</feature>
<reference evidence="9 10" key="1">
    <citation type="journal article" date="2020" name="Genome Biol. Evol.">
        <title>Comparative Genomics Underlines Multiple Roles of Profftella, an Obligate Symbiont of Psyllids: Providing Toxins, Vitamins, and Carotenoids.</title>
        <authorList>
            <person name="Nakabachi A."/>
            <person name="Piel J."/>
            <person name="Malenovsky I."/>
            <person name="Hirose Y."/>
        </authorList>
    </citation>
    <scope>NUCLEOTIDE SEQUENCE [LARGE SCALE GENOMIC DNA]</scope>
    <source>
        <strain evidence="9 10">Dco</strain>
    </source>
</reference>
<feature type="binding site" evidence="6">
    <location>
        <position position="146"/>
    </location>
    <ligand>
        <name>Mg(2+)</name>
        <dbReference type="ChEBI" id="CHEBI:18420"/>
        <label>1</label>
    </ligand>
</feature>
<protein>
    <submittedName>
        <fullName evidence="9">Exodeoxyribonuclease III</fullName>
    </submittedName>
</protein>
<dbReference type="EMBL" id="AP023215">
    <property type="protein sequence ID" value="BCG49750.1"/>
    <property type="molecule type" value="Genomic_DNA"/>
</dbReference>
<dbReference type="AlphaFoldDB" id="A0A7R6W110"/>
<dbReference type="InterPro" id="IPR036691">
    <property type="entry name" value="Endo/exonu/phosph_ase_sf"/>
</dbReference>
<dbReference type="RefSeq" id="WP_201329734.1">
    <property type="nucleotide sequence ID" value="NZ_AP023215.1"/>
</dbReference>
<dbReference type="Gene3D" id="3.60.10.10">
    <property type="entry name" value="Endonuclease/exonuclease/phosphatase"/>
    <property type="match status" value="1"/>
</dbReference>
<feature type="site" description="Important for catalytic activity" evidence="7">
    <location>
        <position position="217"/>
    </location>
</feature>